<evidence type="ECO:0000313" key="3">
    <source>
        <dbReference type="Proteomes" id="UP001054252"/>
    </source>
</evidence>
<reference evidence="2 3" key="1">
    <citation type="journal article" date="2021" name="Commun. Biol.">
        <title>The genome of Shorea leprosula (Dipterocarpaceae) highlights the ecological relevance of drought in aseasonal tropical rainforests.</title>
        <authorList>
            <person name="Ng K.K.S."/>
            <person name="Kobayashi M.J."/>
            <person name="Fawcett J.A."/>
            <person name="Hatakeyama M."/>
            <person name="Paape T."/>
            <person name="Ng C.H."/>
            <person name="Ang C.C."/>
            <person name="Tnah L.H."/>
            <person name="Lee C.T."/>
            <person name="Nishiyama T."/>
            <person name="Sese J."/>
            <person name="O'Brien M.J."/>
            <person name="Copetti D."/>
            <person name="Mohd Noor M.I."/>
            <person name="Ong R.C."/>
            <person name="Putra M."/>
            <person name="Sireger I.Z."/>
            <person name="Indrioko S."/>
            <person name="Kosugi Y."/>
            <person name="Izuno A."/>
            <person name="Isagi Y."/>
            <person name="Lee S.L."/>
            <person name="Shimizu K.K."/>
        </authorList>
    </citation>
    <scope>NUCLEOTIDE SEQUENCE [LARGE SCALE GENOMIC DNA]</scope>
    <source>
        <strain evidence="2">214</strain>
    </source>
</reference>
<dbReference type="Proteomes" id="UP001054252">
    <property type="component" value="Unassembled WGS sequence"/>
</dbReference>
<keyword evidence="3" id="KW-1185">Reference proteome</keyword>
<organism evidence="2 3">
    <name type="scientific">Rubroshorea leprosula</name>
    <dbReference type="NCBI Taxonomy" id="152421"/>
    <lineage>
        <taxon>Eukaryota</taxon>
        <taxon>Viridiplantae</taxon>
        <taxon>Streptophyta</taxon>
        <taxon>Embryophyta</taxon>
        <taxon>Tracheophyta</taxon>
        <taxon>Spermatophyta</taxon>
        <taxon>Magnoliopsida</taxon>
        <taxon>eudicotyledons</taxon>
        <taxon>Gunneridae</taxon>
        <taxon>Pentapetalae</taxon>
        <taxon>rosids</taxon>
        <taxon>malvids</taxon>
        <taxon>Malvales</taxon>
        <taxon>Dipterocarpaceae</taxon>
        <taxon>Rubroshorea</taxon>
    </lineage>
</organism>
<gene>
    <name evidence="2" type="ORF">SLEP1_g58290</name>
</gene>
<name>A0AAV5MTE1_9ROSI</name>
<feature type="region of interest" description="Disordered" evidence="1">
    <location>
        <begin position="61"/>
        <end position="82"/>
    </location>
</feature>
<dbReference type="AlphaFoldDB" id="A0AAV5MTE1"/>
<accession>A0AAV5MTE1</accession>
<proteinExistence type="predicted"/>
<evidence type="ECO:0000256" key="1">
    <source>
        <dbReference type="SAM" id="MobiDB-lite"/>
    </source>
</evidence>
<protein>
    <submittedName>
        <fullName evidence="2">Uncharacterized protein</fullName>
    </submittedName>
</protein>
<comment type="caution">
    <text evidence="2">The sequence shown here is derived from an EMBL/GenBank/DDBJ whole genome shotgun (WGS) entry which is preliminary data.</text>
</comment>
<evidence type="ECO:0000313" key="2">
    <source>
        <dbReference type="EMBL" id="GKV51657.1"/>
    </source>
</evidence>
<sequence length="82" mass="8960">MGRRIHPYPCGETEQVDGIAAGGWPESFAELLARLLGIAADEWPERFAELLARVCERSDARRALEGSQTAGSSGDKEIAEMR</sequence>
<dbReference type="EMBL" id="BPVZ01000524">
    <property type="protein sequence ID" value="GKV51657.1"/>
    <property type="molecule type" value="Genomic_DNA"/>
</dbReference>